<dbReference type="EMBL" id="CAJOBI010175517">
    <property type="protein sequence ID" value="CAF4905987.1"/>
    <property type="molecule type" value="Genomic_DNA"/>
</dbReference>
<dbReference type="EMBL" id="CAJNOW010009876">
    <property type="protein sequence ID" value="CAF1572309.1"/>
    <property type="molecule type" value="Genomic_DNA"/>
</dbReference>
<dbReference type="Proteomes" id="UP000663856">
    <property type="component" value="Unassembled WGS sequence"/>
</dbReference>
<dbReference type="EMBL" id="CAJNRF010012247">
    <property type="protein sequence ID" value="CAF2138867.1"/>
    <property type="molecule type" value="Genomic_DNA"/>
</dbReference>
<name>A0A815YM21_9BILA</name>
<keyword evidence="1" id="KW-0812">Transmembrane</keyword>
<sequence>MFDLIQSTNTVYYDAEQGPTANRSLSREETGQFDEFQSLDKSTNRSIDVNHNSTKNITLETLSTSSHVIDNHIEAAHQQLTFAAQQDVSRRRKRKLLYGLFGLIVIMVIIAVSVTLTLMLRTRK</sequence>
<evidence type="ECO:0000313" key="10">
    <source>
        <dbReference type="EMBL" id="CAF4079330.1"/>
    </source>
</evidence>
<dbReference type="EMBL" id="CAJNRE010011178">
    <property type="protein sequence ID" value="CAF2099168.1"/>
    <property type="molecule type" value="Genomic_DNA"/>
</dbReference>
<keyword evidence="1" id="KW-1133">Transmembrane helix</keyword>
<dbReference type="AlphaFoldDB" id="A0A815YM21"/>
<dbReference type="EMBL" id="CAJOBF010001367">
    <property type="protein sequence ID" value="CAF3943070.1"/>
    <property type="molecule type" value="Genomic_DNA"/>
</dbReference>
<evidence type="ECO:0000313" key="4">
    <source>
        <dbReference type="EMBL" id="CAF2032310.1"/>
    </source>
</evidence>
<evidence type="ECO:0000313" key="11">
    <source>
        <dbReference type="EMBL" id="CAF4905987.1"/>
    </source>
</evidence>
<evidence type="ECO:0000313" key="13">
    <source>
        <dbReference type="Proteomes" id="UP000663866"/>
    </source>
</evidence>
<dbReference type="EMBL" id="CAJNOV010003656">
    <property type="protein sequence ID" value="CAF1149297.1"/>
    <property type="molecule type" value="Genomic_DNA"/>
</dbReference>
<dbReference type="Proteomes" id="UP000681720">
    <property type="component" value="Unassembled WGS sequence"/>
</dbReference>
<proteinExistence type="predicted"/>
<dbReference type="EMBL" id="CAJOBG010002387">
    <property type="protein sequence ID" value="CAF4003376.1"/>
    <property type="molecule type" value="Genomic_DNA"/>
</dbReference>
<evidence type="ECO:0000313" key="5">
    <source>
        <dbReference type="EMBL" id="CAF2099168.1"/>
    </source>
</evidence>
<dbReference type="Proteomes" id="UP000663842">
    <property type="component" value="Unassembled WGS sequence"/>
</dbReference>
<dbReference type="Proteomes" id="UP000681967">
    <property type="component" value="Unassembled WGS sequence"/>
</dbReference>
<dbReference type="OrthoDB" id="10041984at2759"/>
<gene>
    <name evidence="10" type="ORF">BYL167_LOCUS17976</name>
    <name evidence="2" type="ORF">CJN711_LOCUS9444</name>
    <name evidence="9" type="ORF">GIL414_LOCUS14792</name>
    <name evidence="3" type="ORF">KQP761_LOCUS19300</name>
    <name evidence="5" type="ORF">MBJ925_LOCUS21949</name>
    <name evidence="8" type="ORF">OVN521_LOCUS15182</name>
    <name evidence="11" type="ORF">SMN809_LOCUS51982</name>
    <name evidence="7" type="ORF">UXM345_LOCUS12877</name>
    <name evidence="6" type="ORF">WKI299_LOCUS27910</name>
    <name evidence="4" type="ORF">XDN619_LOCUS5211</name>
</gene>
<dbReference type="EMBL" id="CAJNRG010001310">
    <property type="protein sequence ID" value="CAF2032310.1"/>
    <property type="molecule type" value="Genomic_DNA"/>
</dbReference>
<evidence type="ECO:0000313" key="9">
    <source>
        <dbReference type="EMBL" id="CAF4057898.1"/>
    </source>
</evidence>
<dbReference type="Proteomes" id="UP000663866">
    <property type="component" value="Unassembled WGS sequence"/>
</dbReference>
<evidence type="ECO:0000313" key="3">
    <source>
        <dbReference type="EMBL" id="CAF1572309.1"/>
    </source>
</evidence>
<dbReference type="Proteomes" id="UP000676336">
    <property type="component" value="Unassembled WGS sequence"/>
</dbReference>
<accession>A0A815YM21</accession>
<evidence type="ECO:0000313" key="7">
    <source>
        <dbReference type="EMBL" id="CAF3943070.1"/>
    </source>
</evidence>
<dbReference type="Proteomes" id="UP000663855">
    <property type="component" value="Unassembled WGS sequence"/>
</dbReference>
<keyword evidence="13" id="KW-1185">Reference proteome</keyword>
<dbReference type="EMBL" id="CAJOBH010007271">
    <property type="protein sequence ID" value="CAF4079330.1"/>
    <property type="molecule type" value="Genomic_DNA"/>
</dbReference>
<evidence type="ECO:0000256" key="1">
    <source>
        <dbReference type="SAM" id="Phobius"/>
    </source>
</evidence>
<evidence type="ECO:0000313" key="12">
    <source>
        <dbReference type="Proteomes" id="UP000663834"/>
    </source>
</evidence>
<evidence type="ECO:0000313" key="6">
    <source>
        <dbReference type="EMBL" id="CAF2138867.1"/>
    </source>
</evidence>
<evidence type="ECO:0000313" key="2">
    <source>
        <dbReference type="EMBL" id="CAF1149297.1"/>
    </source>
</evidence>
<dbReference type="EMBL" id="CAJOBJ010006349">
    <property type="protein sequence ID" value="CAF4057898.1"/>
    <property type="molecule type" value="Genomic_DNA"/>
</dbReference>
<dbReference type="Proteomes" id="UP000663834">
    <property type="component" value="Unassembled WGS sequence"/>
</dbReference>
<dbReference type="Proteomes" id="UP000663887">
    <property type="component" value="Unassembled WGS sequence"/>
</dbReference>
<keyword evidence="1" id="KW-0472">Membrane</keyword>
<feature type="transmembrane region" description="Helical" evidence="1">
    <location>
        <begin position="96"/>
        <end position="120"/>
    </location>
</feature>
<comment type="caution">
    <text evidence="3">The sequence shown here is derived from an EMBL/GenBank/DDBJ whole genome shotgun (WGS) entry which is preliminary data.</text>
</comment>
<organism evidence="3 12">
    <name type="scientific">Rotaria magnacalcarata</name>
    <dbReference type="NCBI Taxonomy" id="392030"/>
    <lineage>
        <taxon>Eukaryota</taxon>
        <taxon>Metazoa</taxon>
        <taxon>Spiralia</taxon>
        <taxon>Gnathifera</taxon>
        <taxon>Rotifera</taxon>
        <taxon>Eurotatoria</taxon>
        <taxon>Bdelloidea</taxon>
        <taxon>Philodinida</taxon>
        <taxon>Philodinidae</taxon>
        <taxon>Rotaria</taxon>
    </lineage>
</organism>
<evidence type="ECO:0000313" key="8">
    <source>
        <dbReference type="EMBL" id="CAF4003376.1"/>
    </source>
</evidence>
<protein>
    <submittedName>
        <fullName evidence="3">Uncharacterized protein</fullName>
    </submittedName>
</protein>
<reference evidence="3" key="1">
    <citation type="submission" date="2021-02" db="EMBL/GenBank/DDBJ databases">
        <authorList>
            <person name="Nowell W R."/>
        </authorList>
    </citation>
    <scope>NUCLEOTIDE SEQUENCE</scope>
</reference>
<dbReference type="Proteomes" id="UP000663824">
    <property type="component" value="Unassembled WGS sequence"/>
</dbReference>